<dbReference type="PATRIC" id="fig|1246626.3.peg.2228"/>
<dbReference type="HOGENOM" id="CLU_1912872_0_0_9"/>
<protein>
    <submittedName>
        <fullName evidence="1">Uncharacterized protein</fullName>
    </submittedName>
</protein>
<dbReference type="EMBL" id="CP003923">
    <property type="protein sequence ID" value="AIC94808.1"/>
    <property type="molecule type" value="Genomic_DNA"/>
</dbReference>
<dbReference type="Proteomes" id="UP000027142">
    <property type="component" value="Chromosome"/>
</dbReference>
<dbReference type="AlphaFoldDB" id="A0A060M2N1"/>
<dbReference type="OrthoDB" id="1708317at2"/>
<proteinExistence type="predicted"/>
<name>A0A060M2N1_9BACI</name>
<organism evidence="1 2">
    <name type="scientific">Shouchella lehensis G1</name>
    <dbReference type="NCBI Taxonomy" id="1246626"/>
    <lineage>
        <taxon>Bacteria</taxon>
        <taxon>Bacillati</taxon>
        <taxon>Bacillota</taxon>
        <taxon>Bacilli</taxon>
        <taxon>Bacillales</taxon>
        <taxon>Bacillaceae</taxon>
        <taxon>Shouchella</taxon>
    </lineage>
</organism>
<gene>
    <name evidence="1" type="ORF">BleG1_2230</name>
</gene>
<dbReference type="STRING" id="1246626.BleG1_2230"/>
<accession>A0A060M2N1</accession>
<dbReference type="KEGG" id="ble:BleG1_2230"/>
<evidence type="ECO:0000313" key="2">
    <source>
        <dbReference type="Proteomes" id="UP000027142"/>
    </source>
</evidence>
<reference evidence="1 2" key="1">
    <citation type="journal article" date="2014" name="Gene">
        <title>A comparative genomic analysis of the alkalitolerant soil bacterium Bacillus lehensis G1.</title>
        <authorList>
            <person name="Noor Y.M."/>
            <person name="Samsulrizal N.H."/>
            <person name="Jema'on N.A."/>
            <person name="Low K.O."/>
            <person name="Ramli A.N."/>
            <person name="Alias N.I."/>
            <person name="Damis S.I."/>
            <person name="Fuzi S.F."/>
            <person name="Isa M.N."/>
            <person name="Murad A.M."/>
            <person name="Raih M.F."/>
            <person name="Bakar F.D."/>
            <person name="Najimudin N."/>
            <person name="Mahadi N.M."/>
            <person name="Illias R.M."/>
        </authorList>
    </citation>
    <scope>NUCLEOTIDE SEQUENCE [LARGE SCALE GENOMIC DNA]</scope>
    <source>
        <strain evidence="1 2">G1</strain>
    </source>
</reference>
<dbReference type="Pfam" id="PF19610">
    <property type="entry name" value="DUF6115"/>
    <property type="match status" value="1"/>
</dbReference>
<sequence length="132" mass="15173">MDIWIILLVLAVIGLAIKITKLQQQLNQRLTKEELEEALATFLHDIKKDNEIVMDTFHQQINHSNEKPSTVVDFKTETSRPTKNKTASFNRDQVVDKVRTYQQNGKGPADIAKTLQIGIREVELIQHLNKQN</sequence>
<dbReference type="InterPro" id="IPR046118">
    <property type="entry name" value="DUF6115"/>
</dbReference>
<keyword evidence="2" id="KW-1185">Reference proteome</keyword>
<dbReference type="RefSeq" id="WP_038480693.1">
    <property type="nucleotide sequence ID" value="NZ_CP003923.1"/>
</dbReference>
<evidence type="ECO:0000313" key="1">
    <source>
        <dbReference type="EMBL" id="AIC94808.1"/>
    </source>
</evidence>